<reference evidence="2" key="1">
    <citation type="submission" date="2016-11" db="EMBL/GenBank/DDBJ databases">
        <title>The genome sequence of Colletotrichum cuscutae.</title>
        <authorList>
            <person name="Baroncelli R."/>
        </authorList>
    </citation>
    <scope>NUCLEOTIDE SEQUENCE</scope>
    <source>
        <strain evidence="2">IMI 304802</strain>
    </source>
</reference>
<dbReference type="AlphaFoldDB" id="A0AAI9XRT1"/>
<feature type="compositionally biased region" description="Basic and acidic residues" evidence="1">
    <location>
        <begin position="1"/>
        <end position="11"/>
    </location>
</feature>
<feature type="compositionally biased region" description="Polar residues" evidence="1">
    <location>
        <begin position="105"/>
        <end position="119"/>
    </location>
</feature>
<dbReference type="EMBL" id="MPDP01000282">
    <property type="protein sequence ID" value="KAK1457271.1"/>
    <property type="molecule type" value="Genomic_DNA"/>
</dbReference>
<proteinExistence type="predicted"/>
<accession>A0AAI9XRT1</accession>
<feature type="region of interest" description="Disordered" evidence="1">
    <location>
        <begin position="48"/>
        <end position="128"/>
    </location>
</feature>
<comment type="caution">
    <text evidence="2">The sequence shown here is derived from an EMBL/GenBank/DDBJ whole genome shotgun (WGS) entry which is preliminary data.</text>
</comment>
<protein>
    <submittedName>
        <fullName evidence="2">Uncharacterized protein</fullName>
    </submittedName>
</protein>
<feature type="compositionally biased region" description="Basic and acidic residues" evidence="1">
    <location>
        <begin position="18"/>
        <end position="29"/>
    </location>
</feature>
<keyword evidence="3" id="KW-1185">Reference proteome</keyword>
<organism evidence="2 3">
    <name type="scientific">Colletotrichum cuscutae</name>
    <dbReference type="NCBI Taxonomy" id="1209917"/>
    <lineage>
        <taxon>Eukaryota</taxon>
        <taxon>Fungi</taxon>
        <taxon>Dikarya</taxon>
        <taxon>Ascomycota</taxon>
        <taxon>Pezizomycotina</taxon>
        <taxon>Sordariomycetes</taxon>
        <taxon>Hypocreomycetidae</taxon>
        <taxon>Glomerellales</taxon>
        <taxon>Glomerellaceae</taxon>
        <taxon>Colletotrichum</taxon>
        <taxon>Colletotrichum acutatum species complex</taxon>
    </lineage>
</organism>
<feature type="compositionally biased region" description="Basic and acidic residues" evidence="1">
    <location>
        <begin position="49"/>
        <end position="64"/>
    </location>
</feature>
<evidence type="ECO:0000313" key="3">
    <source>
        <dbReference type="Proteomes" id="UP001239213"/>
    </source>
</evidence>
<evidence type="ECO:0000313" key="2">
    <source>
        <dbReference type="EMBL" id="KAK1457271.1"/>
    </source>
</evidence>
<dbReference type="Proteomes" id="UP001239213">
    <property type="component" value="Unassembled WGS sequence"/>
</dbReference>
<evidence type="ECO:0000256" key="1">
    <source>
        <dbReference type="SAM" id="MobiDB-lite"/>
    </source>
</evidence>
<sequence>MAKSGPKEKAGLDGFDDLLGRMREGRGSGRDLVPSELTAFYRVTCMDISNEHSLVDPEDATTRDTDEEEDEDMVQNQPPPRRLRIPGRADVPRRANDKRRRKSETSAMESTAEKTSNMETADDDQERSQAIEKRRLELWLCGAVLGDRLGMARVFHFFPDFVSHRDSRLAARPFHFLPLTPATERSNKT</sequence>
<gene>
    <name evidence="2" type="ORF">CCUS01_01738</name>
</gene>
<feature type="region of interest" description="Disordered" evidence="1">
    <location>
        <begin position="1"/>
        <end position="31"/>
    </location>
</feature>
<name>A0AAI9XRT1_9PEZI</name>